<dbReference type="Pfam" id="PF00023">
    <property type="entry name" value="Ank"/>
    <property type="match status" value="1"/>
</dbReference>
<dbReference type="Pfam" id="PF01363">
    <property type="entry name" value="FYVE"/>
    <property type="match status" value="1"/>
</dbReference>
<evidence type="ECO:0000256" key="5">
    <source>
        <dbReference type="PROSITE-ProRule" id="PRU00091"/>
    </source>
</evidence>
<evidence type="ECO:0000313" key="7">
    <source>
        <dbReference type="EnsemblProtists" id="PYU1_T010652"/>
    </source>
</evidence>
<accession>K3X0A3</accession>
<dbReference type="PANTHER" id="PTHR39490">
    <property type="entry name" value="ARRESTIN DOMAIN-CONTAINING PROTEIN D"/>
    <property type="match status" value="1"/>
</dbReference>
<sequence>MIKRSGTSNVELMEKLLRYKSDPLKIDFMKRTPLHYCMEKGMEDEAIVLMRHGADMNIPDGEGVRVVVHPKATNLLRYLSATPSWISDADIHECMICLEPFPFFSRKHHCDRCGRISCSDCSSASSSWKGRFCFDCKHYQHAT</sequence>
<dbReference type="SUPFAM" id="SSF48403">
    <property type="entry name" value="Ankyrin repeat"/>
    <property type="match status" value="1"/>
</dbReference>
<keyword evidence="2 5" id="KW-0863">Zinc-finger</keyword>
<dbReference type="HOGENOM" id="CLU_1810035_0_0_1"/>
<dbReference type="Gene3D" id="3.30.40.10">
    <property type="entry name" value="Zinc/RING finger domain, C3HC4 (zinc finger)"/>
    <property type="match status" value="1"/>
</dbReference>
<dbReference type="InterPro" id="IPR036770">
    <property type="entry name" value="Ankyrin_rpt-contain_sf"/>
</dbReference>
<dbReference type="PROSITE" id="PS50297">
    <property type="entry name" value="ANK_REP_REGION"/>
    <property type="match status" value="1"/>
</dbReference>
<dbReference type="VEuPathDB" id="FungiDB:PYU1_G010629"/>
<feature type="repeat" description="ANK" evidence="4">
    <location>
        <begin position="29"/>
        <end position="61"/>
    </location>
</feature>
<dbReference type="InterPro" id="IPR002110">
    <property type="entry name" value="Ankyrin_rpt"/>
</dbReference>
<dbReference type="Proteomes" id="UP000019132">
    <property type="component" value="Unassembled WGS sequence"/>
</dbReference>
<feature type="domain" description="FYVE-type" evidence="6">
    <location>
        <begin position="88"/>
        <end position="141"/>
    </location>
</feature>
<dbReference type="PROSITE" id="PS50178">
    <property type="entry name" value="ZF_FYVE"/>
    <property type="match status" value="1"/>
</dbReference>
<evidence type="ECO:0000256" key="1">
    <source>
        <dbReference type="ARBA" id="ARBA00022723"/>
    </source>
</evidence>
<evidence type="ECO:0000259" key="6">
    <source>
        <dbReference type="PROSITE" id="PS50178"/>
    </source>
</evidence>
<evidence type="ECO:0000256" key="2">
    <source>
        <dbReference type="ARBA" id="ARBA00022771"/>
    </source>
</evidence>
<dbReference type="GO" id="GO:0008270">
    <property type="term" value="F:zinc ion binding"/>
    <property type="evidence" value="ECO:0007669"/>
    <property type="project" value="UniProtKB-KW"/>
</dbReference>
<dbReference type="InParanoid" id="K3X0A3"/>
<evidence type="ECO:0000256" key="4">
    <source>
        <dbReference type="PROSITE-ProRule" id="PRU00023"/>
    </source>
</evidence>
<evidence type="ECO:0000313" key="8">
    <source>
        <dbReference type="Proteomes" id="UP000019132"/>
    </source>
</evidence>
<keyword evidence="1" id="KW-0479">Metal-binding</keyword>
<dbReference type="SMART" id="SM00064">
    <property type="entry name" value="FYVE"/>
    <property type="match status" value="1"/>
</dbReference>
<dbReference type="EnsemblProtists" id="PYU1_T010652">
    <property type="protein sequence ID" value="PYU1_T010652"/>
    <property type="gene ID" value="PYU1_G010629"/>
</dbReference>
<keyword evidence="3" id="KW-0862">Zinc</keyword>
<keyword evidence="8" id="KW-1185">Reference proteome</keyword>
<dbReference type="InterPro" id="IPR017455">
    <property type="entry name" value="Znf_FYVE-rel"/>
</dbReference>
<name>K3X0A3_GLOUD</name>
<evidence type="ECO:0000256" key="3">
    <source>
        <dbReference type="ARBA" id="ARBA00022833"/>
    </source>
</evidence>
<dbReference type="InterPro" id="IPR052113">
    <property type="entry name" value="FYVE-type_Zinc_Finger"/>
</dbReference>
<reference evidence="7" key="3">
    <citation type="submission" date="2015-02" db="UniProtKB">
        <authorList>
            <consortium name="EnsemblProtists"/>
        </authorList>
    </citation>
    <scope>IDENTIFICATION</scope>
    <source>
        <strain evidence="7">DAOM BR144</strain>
    </source>
</reference>
<dbReference type="eggNOG" id="KOG2012">
    <property type="taxonomic scope" value="Eukaryota"/>
</dbReference>
<reference evidence="8" key="2">
    <citation type="submission" date="2010-04" db="EMBL/GenBank/DDBJ databases">
        <authorList>
            <person name="Buell R."/>
            <person name="Hamilton J."/>
            <person name="Hostetler J."/>
        </authorList>
    </citation>
    <scope>NUCLEOTIDE SEQUENCE [LARGE SCALE GENOMIC DNA]</scope>
    <source>
        <strain evidence="8">DAOM:BR144</strain>
    </source>
</reference>
<dbReference type="AlphaFoldDB" id="K3X0A3"/>
<keyword evidence="4" id="KW-0040">ANK repeat</keyword>
<dbReference type="SMART" id="SM00248">
    <property type="entry name" value="ANK"/>
    <property type="match status" value="1"/>
</dbReference>
<dbReference type="PROSITE" id="PS50088">
    <property type="entry name" value="ANK_REPEAT"/>
    <property type="match status" value="1"/>
</dbReference>
<dbReference type="EMBL" id="GL376596">
    <property type="status" value="NOT_ANNOTATED_CDS"/>
    <property type="molecule type" value="Genomic_DNA"/>
</dbReference>
<dbReference type="PANTHER" id="PTHR39490:SF8">
    <property type="entry name" value="ZINC FINGER FYVE DOMAIN-CONTAINING PROTEIN 21"/>
    <property type="match status" value="1"/>
</dbReference>
<organism evidence="7 8">
    <name type="scientific">Globisporangium ultimum (strain ATCC 200006 / CBS 805.95 / DAOM BR144)</name>
    <name type="common">Pythium ultimum</name>
    <dbReference type="NCBI Taxonomy" id="431595"/>
    <lineage>
        <taxon>Eukaryota</taxon>
        <taxon>Sar</taxon>
        <taxon>Stramenopiles</taxon>
        <taxon>Oomycota</taxon>
        <taxon>Peronosporomycetes</taxon>
        <taxon>Pythiales</taxon>
        <taxon>Pythiaceae</taxon>
        <taxon>Globisporangium</taxon>
    </lineage>
</organism>
<dbReference type="InterPro" id="IPR011011">
    <property type="entry name" value="Znf_FYVE_PHD"/>
</dbReference>
<proteinExistence type="predicted"/>
<reference evidence="8" key="1">
    <citation type="journal article" date="2010" name="Genome Biol.">
        <title>Genome sequence of the necrotrophic plant pathogen Pythium ultimum reveals original pathogenicity mechanisms and effector repertoire.</title>
        <authorList>
            <person name="Levesque C.A."/>
            <person name="Brouwer H."/>
            <person name="Cano L."/>
            <person name="Hamilton J.P."/>
            <person name="Holt C."/>
            <person name="Huitema E."/>
            <person name="Raffaele S."/>
            <person name="Robideau G.P."/>
            <person name="Thines M."/>
            <person name="Win J."/>
            <person name="Zerillo M.M."/>
            <person name="Beakes G.W."/>
            <person name="Boore J.L."/>
            <person name="Busam D."/>
            <person name="Dumas B."/>
            <person name="Ferriera S."/>
            <person name="Fuerstenberg S.I."/>
            <person name="Gachon C.M."/>
            <person name="Gaulin E."/>
            <person name="Govers F."/>
            <person name="Grenville-Briggs L."/>
            <person name="Horner N."/>
            <person name="Hostetler J."/>
            <person name="Jiang R.H."/>
            <person name="Johnson J."/>
            <person name="Krajaejun T."/>
            <person name="Lin H."/>
            <person name="Meijer H.J."/>
            <person name="Moore B."/>
            <person name="Morris P."/>
            <person name="Phuntmart V."/>
            <person name="Puiu D."/>
            <person name="Shetty J."/>
            <person name="Stajich J.E."/>
            <person name="Tripathy S."/>
            <person name="Wawra S."/>
            <person name="van West P."/>
            <person name="Whitty B.R."/>
            <person name="Coutinho P.M."/>
            <person name="Henrissat B."/>
            <person name="Martin F."/>
            <person name="Thomas P.D."/>
            <person name="Tyler B.M."/>
            <person name="De Vries R.P."/>
            <person name="Kamoun S."/>
            <person name="Yandell M."/>
            <person name="Tisserat N."/>
            <person name="Buell C.R."/>
        </authorList>
    </citation>
    <scope>NUCLEOTIDE SEQUENCE</scope>
    <source>
        <strain evidence="8">DAOM:BR144</strain>
    </source>
</reference>
<protein>
    <recommendedName>
        <fullName evidence="6">FYVE-type domain-containing protein</fullName>
    </recommendedName>
</protein>
<dbReference type="Gene3D" id="1.25.40.20">
    <property type="entry name" value="Ankyrin repeat-containing domain"/>
    <property type="match status" value="1"/>
</dbReference>
<dbReference type="SUPFAM" id="SSF57903">
    <property type="entry name" value="FYVE/PHD zinc finger"/>
    <property type="match status" value="1"/>
</dbReference>
<dbReference type="InterPro" id="IPR000306">
    <property type="entry name" value="Znf_FYVE"/>
</dbReference>
<dbReference type="InterPro" id="IPR013083">
    <property type="entry name" value="Znf_RING/FYVE/PHD"/>
</dbReference>